<gene>
    <name evidence="3" type="ORF">ACHAWO_007888</name>
</gene>
<dbReference type="Pfam" id="PF20710">
    <property type="entry name" value="DUF6824"/>
    <property type="match status" value="1"/>
</dbReference>
<sequence>MSDQEQLKDITTPHDHDVLSGRGNFVNHHAGNENFRALVKKHKKDYVASPKAEKPMYSVLIYDEIRAMDPPGRFLKQDPSTKLWSDIGKKKALDKTRQALREGAPEMLKEMGGGDDGSEEKEVEKKPKASKKGSKSEKRVEDNPMESSFMSIGSFSIDGLNDSMFDLNSSSNQGQSQTGNWSAMTVGSSNGNMQNNNNGGSLDSFANQESLIGAQMQLMQQQMEQWQQIMNLQNPSAQLQPLNLQLQLQNQIGQQQNQIGQQQNHNIGQQQNHLGPQQQSNMFQVNGFGNQQLQNQNQVCLNSNMNNNMNFSQTCNSPNQVNDPNIAALLSAIHSNAAGQNSVMQNQVPQAPQSMNPNMNLIQQLQYQISMQQLNQQINNNNSNQGISIPNTNQQWMGGNGNIQNILAAVGSMNNDNINNGQTGQFGDFTLPLNDTSDGDQIIGMTMPLQDNERKVGGTSYARSQRIGFKNSFTRRNNSHRQLTTNEANSLMSLESLNLDDIEDAESE</sequence>
<feature type="compositionally biased region" description="Basic and acidic residues" evidence="1">
    <location>
        <begin position="1"/>
        <end position="19"/>
    </location>
</feature>
<dbReference type="AlphaFoldDB" id="A0ABD3NGU9"/>
<accession>A0ABD3NGU9</accession>
<feature type="region of interest" description="Disordered" evidence="1">
    <location>
        <begin position="166"/>
        <end position="203"/>
    </location>
</feature>
<evidence type="ECO:0000259" key="2">
    <source>
        <dbReference type="Pfam" id="PF20710"/>
    </source>
</evidence>
<evidence type="ECO:0000256" key="1">
    <source>
        <dbReference type="SAM" id="MobiDB-lite"/>
    </source>
</evidence>
<feature type="region of interest" description="Disordered" evidence="1">
    <location>
        <begin position="100"/>
        <end position="147"/>
    </location>
</feature>
<reference evidence="3 4" key="1">
    <citation type="submission" date="2024-10" db="EMBL/GenBank/DDBJ databases">
        <title>Updated reference genomes for cyclostephanoid diatoms.</title>
        <authorList>
            <person name="Roberts W.R."/>
            <person name="Alverson A.J."/>
        </authorList>
    </citation>
    <scope>NUCLEOTIDE SEQUENCE [LARGE SCALE GENOMIC DNA]</scope>
    <source>
        <strain evidence="3 4">AJA010-31</strain>
    </source>
</reference>
<name>A0ABD3NGU9_9STRA</name>
<dbReference type="EMBL" id="JALLPJ020001163">
    <property type="protein sequence ID" value="KAL3775216.1"/>
    <property type="molecule type" value="Genomic_DNA"/>
</dbReference>
<keyword evidence="4" id="KW-1185">Reference proteome</keyword>
<feature type="compositionally biased region" description="Low complexity" evidence="1">
    <location>
        <begin position="168"/>
        <end position="201"/>
    </location>
</feature>
<proteinExistence type="predicted"/>
<dbReference type="Proteomes" id="UP001530400">
    <property type="component" value="Unassembled WGS sequence"/>
</dbReference>
<feature type="domain" description="DUF6824" evidence="2">
    <location>
        <begin position="17"/>
        <end position="102"/>
    </location>
</feature>
<evidence type="ECO:0000313" key="4">
    <source>
        <dbReference type="Proteomes" id="UP001530400"/>
    </source>
</evidence>
<evidence type="ECO:0000313" key="3">
    <source>
        <dbReference type="EMBL" id="KAL3775216.1"/>
    </source>
</evidence>
<dbReference type="InterPro" id="IPR049227">
    <property type="entry name" value="DUF6824"/>
</dbReference>
<protein>
    <recommendedName>
        <fullName evidence="2">DUF6824 domain-containing protein</fullName>
    </recommendedName>
</protein>
<organism evidence="3 4">
    <name type="scientific">Cyclotella atomus</name>
    <dbReference type="NCBI Taxonomy" id="382360"/>
    <lineage>
        <taxon>Eukaryota</taxon>
        <taxon>Sar</taxon>
        <taxon>Stramenopiles</taxon>
        <taxon>Ochrophyta</taxon>
        <taxon>Bacillariophyta</taxon>
        <taxon>Coscinodiscophyceae</taxon>
        <taxon>Thalassiosirophycidae</taxon>
        <taxon>Stephanodiscales</taxon>
        <taxon>Stephanodiscaceae</taxon>
        <taxon>Cyclotella</taxon>
    </lineage>
</organism>
<feature type="region of interest" description="Disordered" evidence="1">
    <location>
        <begin position="1"/>
        <end position="21"/>
    </location>
</feature>
<feature type="compositionally biased region" description="Basic and acidic residues" evidence="1">
    <location>
        <begin position="100"/>
        <end position="109"/>
    </location>
</feature>
<comment type="caution">
    <text evidence="3">The sequence shown here is derived from an EMBL/GenBank/DDBJ whole genome shotgun (WGS) entry which is preliminary data.</text>
</comment>